<dbReference type="InterPro" id="IPR002491">
    <property type="entry name" value="ABC_transptr_periplasmic_BD"/>
</dbReference>
<dbReference type="Gene3D" id="3.40.50.1980">
    <property type="entry name" value="Nitrogenase molybdenum iron protein domain"/>
    <property type="match status" value="2"/>
</dbReference>
<reference evidence="2 3" key="2">
    <citation type="submission" date="2015-01" db="EMBL/GenBank/DDBJ databases">
        <title>Complete genome sequence of Pyrinomonas methylaliphatogenes type strain K22T.</title>
        <authorList>
            <person name="Lee K.C.Y."/>
            <person name="Power J.F."/>
            <person name="Dunfield P.F."/>
            <person name="Morgan X.C."/>
            <person name="Huttenhower C."/>
            <person name="Stott M.B."/>
        </authorList>
    </citation>
    <scope>NUCLEOTIDE SEQUENCE [LARGE SCALE GENOMIC DNA]</scope>
    <source>
        <strain evidence="2 3">K22</strain>
    </source>
</reference>
<accession>A0A0B6X2B5</accession>
<dbReference type="Pfam" id="PF01497">
    <property type="entry name" value="Peripla_BP_2"/>
    <property type="match status" value="1"/>
</dbReference>
<evidence type="ECO:0000313" key="2">
    <source>
        <dbReference type="EMBL" id="CDM66699.1"/>
    </source>
</evidence>
<dbReference type="PANTHER" id="PTHR42860:SF1">
    <property type="entry name" value="VITAMIN B12-BINDING PROTEIN"/>
    <property type="match status" value="1"/>
</dbReference>
<proteinExistence type="predicted"/>
<gene>
    <name evidence="2" type="ORF">PYK22_02732</name>
</gene>
<feature type="domain" description="Fe/B12 periplasmic-binding" evidence="1">
    <location>
        <begin position="91"/>
        <end position="378"/>
    </location>
</feature>
<name>A0A0B6X2B5_9BACT</name>
<dbReference type="InterPro" id="IPR051030">
    <property type="entry name" value="Vitamin_B12-ABC_binding"/>
</dbReference>
<dbReference type="STRING" id="454194.PYK22_02732"/>
<evidence type="ECO:0000313" key="3">
    <source>
        <dbReference type="Proteomes" id="UP000031518"/>
    </source>
</evidence>
<dbReference type="RefSeq" id="WP_211197708.1">
    <property type="nucleotide sequence ID" value="NZ_CBXV010000008.1"/>
</dbReference>
<keyword evidence="3" id="KW-1185">Reference proteome</keyword>
<sequence>MGRRLEGSVAKVETDLIASFDYDVARALRQLNSVETDLITSCPLTPERALNVRGNSARRNGFNNFVSFDGIGEWLYAVERSERAMAARTPRIASLLPSATEIVCALGLADALVGITHECDYPPAIASKPRLTSSRISHQTMSSAEIDHAVRSQLDGHGSIYDLNEELLRELKPDLILTQELCDVCAVSYKTVSRAARMFESEVRVVSLEPNTISDIFDNILTVGRLAGKEDEAMRVVQELTARLDALKTRVAHLARPRALLLEWLEPPFAPGHWVPEQIEFAGGDPSFGFKGSPSRVTTAEEIKAYDPEKIVLIPCGYYREDIFAALEKARLPKGWRELCAVKRGEVWATDATAYFSRPGPRVVRGAEILARIFHPEIFGPPDEEEAVRVPAALMRE</sequence>
<dbReference type="PROSITE" id="PS50983">
    <property type="entry name" value="FE_B12_PBP"/>
    <property type="match status" value="1"/>
</dbReference>
<dbReference type="CDD" id="cd01144">
    <property type="entry name" value="BtuF"/>
    <property type="match status" value="1"/>
</dbReference>
<protein>
    <submittedName>
        <fullName evidence="2">ABC-type Fe3+-hydroxamate transport system, periplasmic component</fullName>
    </submittedName>
</protein>
<dbReference type="SUPFAM" id="SSF53807">
    <property type="entry name" value="Helical backbone' metal receptor"/>
    <property type="match status" value="1"/>
</dbReference>
<dbReference type="AlphaFoldDB" id="A0A0B6X2B5"/>
<evidence type="ECO:0000259" key="1">
    <source>
        <dbReference type="PROSITE" id="PS50983"/>
    </source>
</evidence>
<dbReference type="EMBL" id="CBXV010000008">
    <property type="protein sequence ID" value="CDM66699.1"/>
    <property type="molecule type" value="Genomic_DNA"/>
</dbReference>
<reference evidence="2 3" key="1">
    <citation type="submission" date="2013-12" db="EMBL/GenBank/DDBJ databases">
        <authorList>
            <person name="Stott M."/>
        </authorList>
    </citation>
    <scope>NUCLEOTIDE SEQUENCE [LARGE SCALE GENOMIC DNA]</scope>
    <source>
        <strain evidence="2 3">K22</strain>
    </source>
</reference>
<dbReference type="PANTHER" id="PTHR42860">
    <property type="entry name" value="VITAMIN B12-BINDING PROTEIN"/>
    <property type="match status" value="1"/>
</dbReference>
<organism evidence="2 3">
    <name type="scientific">Pyrinomonas methylaliphatogenes</name>
    <dbReference type="NCBI Taxonomy" id="454194"/>
    <lineage>
        <taxon>Bacteria</taxon>
        <taxon>Pseudomonadati</taxon>
        <taxon>Acidobacteriota</taxon>
        <taxon>Blastocatellia</taxon>
        <taxon>Blastocatellales</taxon>
        <taxon>Pyrinomonadaceae</taxon>
        <taxon>Pyrinomonas</taxon>
    </lineage>
</organism>
<dbReference type="Proteomes" id="UP000031518">
    <property type="component" value="Unassembled WGS sequence"/>
</dbReference>